<keyword evidence="7" id="KW-0418">Kinase</keyword>
<comment type="pathway">
    <text evidence="1">Carbohydrate metabolism; galactose metabolism.</text>
</comment>
<dbReference type="PANTHER" id="PTHR10457:SF7">
    <property type="entry name" value="GALACTOKINASE-RELATED"/>
    <property type="match status" value="1"/>
</dbReference>
<dbReference type="InterPro" id="IPR019539">
    <property type="entry name" value="GalKase_N"/>
</dbReference>
<dbReference type="OrthoDB" id="187738at2759"/>
<keyword evidence="15" id="KW-1185">Reference proteome</keyword>
<dbReference type="AlphaFoldDB" id="A0A8H5CJQ9"/>
<feature type="domain" description="GHMP kinase N-terminal" evidence="11">
    <location>
        <begin position="184"/>
        <end position="265"/>
    </location>
</feature>
<dbReference type="GO" id="GO:0006012">
    <property type="term" value="P:galactose metabolic process"/>
    <property type="evidence" value="ECO:0007669"/>
    <property type="project" value="UniProtKB-UniPathway"/>
</dbReference>
<sequence length="566" mass="61033">MDYAYQQIPVFTALNDVFGGLVPTLANIERWNGLAEEFERRYGRKPSYIARAPGRVKWLYLSAPLRVPVSLITAIAGEHIDYSLFGVLPAAVEPDILIACGTHGEESRTVVVDNVHPKYDRKIFEPATTSVSKPTISGDAAHTEEWHLDINKKELRWESYVKAGYYGVLERFFPAATTLSSGANQGPVPVDLLVTGAVPAGSGLSSSAAMVVASTLAFLAVNGKLDPPNVDKIITKGELVQMSMENEKRVGVNSGGMDQAASVMSDPASALYISFYPELKASPVPLPHGVVFVCANSLVVSDKAVSAKRCYNLRVVETLVAARVLARSLNVPLGAEERVTLREVVGRWAGEDIQGGKVLSADALAEALQSIAKKLDVLHSRDGAAVAAGRSGVTLEEMIEMSGLQRDAFQKVYLSWIEVEATEFELYKRTKHVLLEALRVLQFRQLCLEASTAAESAGTGDMGVYQKKLGKLMNESQESCAELFECSCPELDQLTKLARSAGAFGSRLTGAGWGGCTVSIVAEDQVDGFIAKIKEEYPPYKGLEDGALKEAIFATRPGRGACVLKL</sequence>
<protein>
    <recommendedName>
        <fullName evidence="4">Galactokinase</fullName>
        <ecNumber evidence="3">2.7.1.6</ecNumber>
    </recommendedName>
    <alternativeName>
        <fullName evidence="9">Galactose kinase</fullName>
    </alternativeName>
</protein>
<name>A0A8H5CJQ9_9AGAR</name>
<dbReference type="Gene3D" id="3.30.70.3170">
    <property type="match status" value="1"/>
</dbReference>
<evidence type="ECO:0000256" key="6">
    <source>
        <dbReference type="ARBA" id="ARBA00022741"/>
    </source>
</evidence>
<dbReference type="InterPro" id="IPR014721">
    <property type="entry name" value="Ribsml_uS5_D2-typ_fold_subgr"/>
</dbReference>
<organism evidence="14 15">
    <name type="scientific">Ephemerocybe angulata</name>
    <dbReference type="NCBI Taxonomy" id="980116"/>
    <lineage>
        <taxon>Eukaryota</taxon>
        <taxon>Fungi</taxon>
        <taxon>Dikarya</taxon>
        <taxon>Basidiomycota</taxon>
        <taxon>Agaricomycotina</taxon>
        <taxon>Agaricomycetes</taxon>
        <taxon>Agaricomycetidae</taxon>
        <taxon>Agaricales</taxon>
        <taxon>Agaricineae</taxon>
        <taxon>Psathyrellaceae</taxon>
        <taxon>Ephemerocybe</taxon>
    </lineage>
</organism>
<keyword evidence="6" id="KW-0547">Nucleotide-binding</keyword>
<dbReference type="Gene3D" id="1.20.1440.340">
    <property type="match status" value="1"/>
</dbReference>
<dbReference type="GO" id="GO:0005829">
    <property type="term" value="C:cytosol"/>
    <property type="evidence" value="ECO:0007669"/>
    <property type="project" value="TreeGrafter"/>
</dbReference>
<dbReference type="Pfam" id="PF10509">
    <property type="entry name" value="GalKase_gal_bdg"/>
    <property type="match status" value="1"/>
</dbReference>
<comment type="caution">
    <text evidence="14">The sequence shown here is derived from an EMBL/GenBank/DDBJ whole genome shotgun (WGS) entry which is preliminary data.</text>
</comment>
<comment type="catalytic activity">
    <reaction evidence="10">
        <text>alpha-D-galactose + ATP = alpha-D-galactose 1-phosphate + ADP + H(+)</text>
        <dbReference type="Rhea" id="RHEA:13553"/>
        <dbReference type="ChEBI" id="CHEBI:15378"/>
        <dbReference type="ChEBI" id="CHEBI:28061"/>
        <dbReference type="ChEBI" id="CHEBI:30616"/>
        <dbReference type="ChEBI" id="CHEBI:58336"/>
        <dbReference type="ChEBI" id="CHEBI:456216"/>
        <dbReference type="EC" id="2.7.1.6"/>
    </reaction>
    <physiologicalReaction direction="left-to-right" evidence="10">
        <dbReference type="Rhea" id="RHEA:13554"/>
    </physiologicalReaction>
</comment>
<dbReference type="PRINTS" id="PR00959">
    <property type="entry name" value="MEVGALKINASE"/>
</dbReference>
<dbReference type="InterPro" id="IPR000705">
    <property type="entry name" value="Galactokinase"/>
</dbReference>
<feature type="domain" description="Galactokinase N-terminal" evidence="13">
    <location>
        <begin position="75"/>
        <end position="101"/>
    </location>
</feature>
<evidence type="ECO:0000259" key="12">
    <source>
        <dbReference type="Pfam" id="PF08544"/>
    </source>
</evidence>
<dbReference type="InterPro" id="IPR013750">
    <property type="entry name" value="GHMP_kinase_C_dom"/>
</dbReference>
<keyword evidence="5" id="KW-0808">Transferase</keyword>
<keyword evidence="8" id="KW-0067">ATP-binding</keyword>
<evidence type="ECO:0000256" key="8">
    <source>
        <dbReference type="ARBA" id="ARBA00022840"/>
    </source>
</evidence>
<evidence type="ECO:0000256" key="10">
    <source>
        <dbReference type="ARBA" id="ARBA00049538"/>
    </source>
</evidence>
<dbReference type="Proteomes" id="UP000541558">
    <property type="component" value="Unassembled WGS sequence"/>
</dbReference>
<evidence type="ECO:0000256" key="4">
    <source>
        <dbReference type="ARBA" id="ARBA00019487"/>
    </source>
</evidence>
<feature type="domain" description="GHMP kinase C-terminal" evidence="12">
    <location>
        <begin position="468"/>
        <end position="538"/>
    </location>
</feature>
<dbReference type="EC" id="2.7.1.6" evidence="3"/>
<dbReference type="EMBL" id="JAACJK010000001">
    <property type="protein sequence ID" value="KAF5342196.1"/>
    <property type="molecule type" value="Genomic_DNA"/>
</dbReference>
<evidence type="ECO:0000256" key="1">
    <source>
        <dbReference type="ARBA" id="ARBA00004947"/>
    </source>
</evidence>
<gene>
    <name evidence="14" type="ORF">D9611_001982</name>
</gene>
<dbReference type="InterPro" id="IPR006204">
    <property type="entry name" value="GHMP_kinase_N_dom"/>
</dbReference>
<dbReference type="Pfam" id="PF00288">
    <property type="entry name" value="GHMP_kinases_N"/>
    <property type="match status" value="1"/>
</dbReference>
<evidence type="ECO:0000313" key="14">
    <source>
        <dbReference type="EMBL" id="KAF5342196.1"/>
    </source>
</evidence>
<evidence type="ECO:0000313" key="15">
    <source>
        <dbReference type="Proteomes" id="UP000541558"/>
    </source>
</evidence>
<evidence type="ECO:0000256" key="9">
    <source>
        <dbReference type="ARBA" id="ARBA00029590"/>
    </source>
</evidence>
<dbReference type="Gene3D" id="3.30.230.10">
    <property type="match status" value="1"/>
</dbReference>
<evidence type="ECO:0000256" key="2">
    <source>
        <dbReference type="ARBA" id="ARBA00006566"/>
    </source>
</evidence>
<evidence type="ECO:0000256" key="7">
    <source>
        <dbReference type="ARBA" id="ARBA00022777"/>
    </source>
</evidence>
<dbReference type="InterPro" id="IPR020568">
    <property type="entry name" value="Ribosomal_Su5_D2-typ_SF"/>
</dbReference>
<evidence type="ECO:0000259" key="13">
    <source>
        <dbReference type="Pfam" id="PF10509"/>
    </source>
</evidence>
<dbReference type="Pfam" id="PF08544">
    <property type="entry name" value="GHMP_kinases_C"/>
    <property type="match status" value="1"/>
</dbReference>
<dbReference type="PANTHER" id="PTHR10457">
    <property type="entry name" value="MEVALONATE KINASE/GALACTOKINASE"/>
    <property type="match status" value="1"/>
</dbReference>
<dbReference type="SUPFAM" id="SSF54211">
    <property type="entry name" value="Ribosomal protein S5 domain 2-like"/>
    <property type="match status" value="1"/>
</dbReference>
<evidence type="ECO:0000256" key="3">
    <source>
        <dbReference type="ARBA" id="ARBA00012315"/>
    </source>
</evidence>
<dbReference type="PROSITE" id="PS00627">
    <property type="entry name" value="GHMP_KINASES_ATP"/>
    <property type="match status" value="1"/>
</dbReference>
<comment type="similarity">
    <text evidence="2">Belongs to the GHMP kinase family. GalK subfamily.</text>
</comment>
<dbReference type="UniPathway" id="UPA00214"/>
<dbReference type="NCBIfam" id="TIGR00131">
    <property type="entry name" value="gal_kin"/>
    <property type="match status" value="1"/>
</dbReference>
<accession>A0A8H5CJQ9</accession>
<dbReference type="SUPFAM" id="SSF55060">
    <property type="entry name" value="GHMP Kinase, C-terminal domain"/>
    <property type="match status" value="1"/>
</dbReference>
<dbReference type="GO" id="GO:0005524">
    <property type="term" value="F:ATP binding"/>
    <property type="evidence" value="ECO:0007669"/>
    <property type="project" value="UniProtKB-KW"/>
</dbReference>
<dbReference type="InterPro" id="IPR036554">
    <property type="entry name" value="GHMP_kinase_C_sf"/>
</dbReference>
<reference evidence="14 15" key="1">
    <citation type="journal article" date="2020" name="ISME J.">
        <title>Uncovering the hidden diversity of litter-decomposition mechanisms in mushroom-forming fungi.</title>
        <authorList>
            <person name="Floudas D."/>
            <person name="Bentzer J."/>
            <person name="Ahren D."/>
            <person name="Johansson T."/>
            <person name="Persson P."/>
            <person name="Tunlid A."/>
        </authorList>
    </citation>
    <scope>NUCLEOTIDE SEQUENCE [LARGE SCALE GENOMIC DNA]</scope>
    <source>
        <strain evidence="14 15">CBS 175.51</strain>
    </source>
</reference>
<dbReference type="GO" id="GO:0004335">
    <property type="term" value="F:galactokinase activity"/>
    <property type="evidence" value="ECO:0007669"/>
    <property type="project" value="UniProtKB-EC"/>
</dbReference>
<evidence type="ECO:0000259" key="11">
    <source>
        <dbReference type="Pfam" id="PF00288"/>
    </source>
</evidence>
<dbReference type="InterPro" id="IPR006203">
    <property type="entry name" value="GHMP_knse_ATP-bd_CS"/>
</dbReference>
<evidence type="ECO:0000256" key="5">
    <source>
        <dbReference type="ARBA" id="ARBA00022679"/>
    </source>
</evidence>
<proteinExistence type="inferred from homology"/>